<feature type="repeat" description="WD" evidence="4">
    <location>
        <begin position="120"/>
        <end position="155"/>
    </location>
</feature>
<dbReference type="SMART" id="SM00320">
    <property type="entry name" value="WD40"/>
    <property type="match status" value="6"/>
</dbReference>
<dbReference type="Gene3D" id="2.130.10.10">
    <property type="entry name" value="YVTN repeat-like/Quinoprotein amine dehydrogenase"/>
    <property type="match status" value="2"/>
</dbReference>
<evidence type="ECO:0000256" key="2">
    <source>
        <dbReference type="ARBA" id="ARBA00022574"/>
    </source>
</evidence>
<keyword evidence="7" id="KW-1185">Reference proteome</keyword>
<evidence type="ECO:0000313" key="7">
    <source>
        <dbReference type="Proteomes" id="UP000799421"/>
    </source>
</evidence>
<dbReference type="InterPro" id="IPR036322">
    <property type="entry name" value="WD40_repeat_dom_sf"/>
</dbReference>
<accession>A0A6A7BPW0</accession>
<feature type="repeat" description="WD" evidence="4">
    <location>
        <begin position="213"/>
        <end position="254"/>
    </location>
</feature>
<evidence type="ECO:0000256" key="3">
    <source>
        <dbReference type="ARBA" id="ARBA00022737"/>
    </source>
</evidence>
<comment type="similarity">
    <text evidence="1">Belongs to the WD repeat WDR48 family.</text>
</comment>
<name>A0A6A7BPW0_9PEZI</name>
<reference evidence="6" key="1">
    <citation type="journal article" date="2020" name="Stud. Mycol.">
        <title>101 Dothideomycetes genomes: a test case for predicting lifestyles and emergence of pathogens.</title>
        <authorList>
            <person name="Haridas S."/>
            <person name="Albert R."/>
            <person name="Binder M."/>
            <person name="Bloem J."/>
            <person name="Labutti K."/>
            <person name="Salamov A."/>
            <person name="Andreopoulos B."/>
            <person name="Baker S."/>
            <person name="Barry K."/>
            <person name="Bills G."/>
            <person name="Bluhm B."/>
            <person name="Cannon C."/>
            <person name="Castanera R."/>
            <person name="Culley D."/>
            <person name="Daum C."/>
            <person name="Ezra D."/>
            <person name="Gonzalez J."/>
            <person name="Henrissat B."/>
            <person name="Kuo A."/>
            <person name="Liang C."/>
            <person name="Lipzen A."/>
            <person name="Lutzoni F."/>
            <person name="Magnuson J."/>
            <person name="Mondo S."/>
            <person name="Nolan M."/>
            <person name="Ohm R."/>
            <person name="Pangilinan J."/>
            <person name="Park H.-J."/>
            <person name="Ramirez L."/>
            <person name="Alfaro M."/>
            <person name="Sun H."/>
            <person name="Tritt A."/>
            <person name="Yoshinaga Y."/>
            <person name="Zwiers L.-H."/>
            <person name="Turgeon B."/>
            <person name="Goodwin S."/>
            <person name="Spatafora J."/>
            <person name="Crous P."/>
            <person name="Grigoriev I."/>
        </authorList>
    </citation>
    <scope>NUCLEOTIDE SEQUENCE</scope>
    <source>
        <strain evidence="6">CBS 480.64</strain>
    </source>
</reference>
<dbReference type="InterPro" id="IPR021772">
    <property type="entry name" value="WDR48/Bun107"/>
</dbReference>
<dbReference type="InterPro" id="IPR015943">
    <property type="entry name" value="WD40/YVTN_repeat-like_dom_sf"/>
</dbReference>
<evidence type="ECO:0000313" key="6">
    <source>
        <dbReference type="EMBL" id="KAF2857343.1"/>
    </source>
</evidence>
<dbReference type="CDD" id="cd00200">
    <property type="entry name" value="WD40"/>
    <property type="match status" value="1"/>
</dbReference>
<dbReference type="Pfam" id="PF11816">
    <property type="entry name" value="DUF3337"/>
    <property type="match status" value="1"/>
</dbReference>
<dbReference type="Proteomes" id="UP000799421">
    <property type="component" value="Unassembled WGS sequence"/>
</dbReference>
<feature type="repeat" description="WD" evidence="4">
    <location>
        <begin position="19"/>
        <end position="53"/>
    </location>
</feature>
<protein>
    <submittedName>
        <fullName evidence="6">WD40 repeat-like protein</fullName>
    </submittedName>
</protein>
<proteinExistence type="inferred from homology"/>
<feature type="compositionally biased region" description="Low complexity" evidence="5">
    <location>
        <begin position="691"/>
        <end position="712"/>
    </location>
</feature>
<feature type="region of interest" description="Disordered" evidence="5">
    <location>
        <begin position="668"/>
        <end position="712"/>
    </location>
</feature>
<dbReference type="SUPFAM" id="SSF50978">
    <property type="entry name" value="WD40 repeat-like"/>
    <property type="match status" value="1"/>
</dbReference>
<dbReference type="Pfam" id="PF00400">
    <property type="entry name" value="WD40"/>
    <property type="match status" value="4"/>
</dbReference>
<dbReference type="GO" id="GO:0000724">
    <property type="term" value="P:double-strand break repair via homologous recombination"/>
    <property type="evidence" value="ECO:0007669"/>
    <property type="project" value="TreeGrafter"/>
</dbReference>
<keyword evidence="3" id="KW-0677">Repeat</keyword>
<feature type="non-terminal residue" evidence="6">
    <location>
        <position position="916"/>
    </location>
</feature>
<feature type="region of interest" description="Disordered" evidence="5">
    <location>
        <begin position="621"/>
        <end position="654"/>
    </location>
</feature>
<gene>
    <name evidence="6" type="ORF">K470DRAFT_207351</name>
</gene>
<dbReference type="PROSITE" id="PS50294">
    <property type="entry name" value="WD_REPEATS_REGION"/>
    <property type="match status" value="2"/>
</dbReference>
<evidence type="ECO:0000256" key="4">
    <source>
        <dbReference type="PROSITE-ProRule" id="PRU00221"/>
    </source>
</evidence>
<dbReference type="PROSITE" id="PS50082">
    <property type="entry name" value="WD_REPEATS_2"/>
    <property type="match status" value="5"/>
</dbReference>
<dbReference type="PANTHER" id="PTHR19862:SF14">
    <property type="entry name" value="WD REPEAT-CONTAINING PROTEIN 48"/>
    <property type="match status" value="1"/>
</dbReference>
<feature type="compositionally biased region" description="Basic and acidic residues" evidence="5">
    <location>
        <begin position="643"/>
        <end position="654"/>
    </location>
</feature>
<dbReference type="InterPro" id="IPR020472">
    <property type="entry name" value="WD40_PAC1"/>
</dbReference>
<dbReference type="OrthoDB" id="2421129at2759"/>
<dbReference type="EMBL" id="MU006049">
    <property type="protein sequence ID" value="KAF2857343.1"/>
    <property type="molecule type" value="Genomic_DNA"/>
</dbReference>
<dbReference type="InterPro" id="IPR019775">
    <property type="entry name" value="WD40_repeat_CS"/>
</dbReference>
<dbReference type="InterPro" id="IPR001680">
    <property type="entry name" value="WD40_rpt"/>
</dbReference>
<dbReference type="PANTHER" id="PTHR19862">
    <property type="entry name" value="WD REPEAT-CONTAINING PROTEIN 48"/>
    <property type="match status" value="1"/>
</dbReference>
<dbReference type="InterPro" id="IPR051246">
    <property type="entry name" value="WDR48"/>
</dbReference>
<dbReference type="AlphaFoldDB" id="A0A6A7BPW0"/>
<keyword evidence="2 4" id="KW-0853">WD repeat</keyword>
<organism evidence="6 7">
    <name type="scientific">Piedraia hortae CBS 480.64</name>
    <dbReference type="NCBI Taxonomy" id="1314780"/>
    <lineage>
        <taxon>Eukaryota</taxon>
        <taxon>Fungi</taxon>
        <taxon>Dikarya</taxon>
        <taxon>Ascomycota</taxon>
        <taxon>Pezizomycotina</taxon>
        <taxon>Dothideomycetes</taxon>
        <taxon>Dothideomycetidae</taxon>
        <taxon>Capnodiales</taxon>
        <taxon>Piedraiaceae</taxon>
        <taxon>Piedraia</taxon>
    </lineage>
</organism>
<evidence type="ECO:0000256" key="1">
    <source>
        <dbReference type="ARBA" id="ARBA00006917"/>
    </source>
</evidence>
<sequence>MARKARQTISYVLPLANSTGAHRLGVNGLAIDCDNSVLYSGGRDGVICAWDLQLNLHQGYDGALDPPQPTVIRQHVQAHSHWINDIALVQSNQALVSASSDIAVKIWRPAAQDRIPPQTVGLHNDYVKTLAAPSSSSDWIASGGLDRKICVWDLNGRGQKLTIDVDDEVCSQSQKEKGSVYALAARDHILASGGPESTLRVWDARTGKRITKLVGHTDTIRDILISENGLIVLTASSDCSVKIWDMVAGRCMYTLTMHDASVWSLYSDHPQLSVFYSADRNGLIAKTDTRAVAHLDEGISVAVACEHQGVQKLVAAGEYIWTATSKSSINRWRDVETENAEIVVPDNCPRASQSPSGQRRRMLPLKHMLKLSTNGLFPASQIVQGDRRTSIIENPRDEQGMEMVPVQPVRDKPDYTIEGLNGLTKHIMMSDRRRVLTLNTAGEVMMWDILNCRPIQSYGKRDIEEVHVEVVTTDIVTNWCSVDTRTGTLTVALDERTCFDAEVYADELGLENVDEDERINLGKWMLRSLFAKFIAEEERRDEVLREQLLTATRKQQDHTLPQIIMPETNGEYVTPVTPGINLATPGQQIPTPTGQDDPAYYTPQTSRASAELGDYFSPFRTPTPAVKTPVPLEKSPTTPGAVETDKDPPKENLFSKKFRMNMSFSMKKLSRTQTTSSSVALEPPTEPITEPPIMDTSSRSSNGSDSPFPDRLSSLLKSLRSTYEESLHSQLQSQAAYSNGLPGPSPVPLNLPTEFKSPAPLLCAEIPEGTTVLIQEHRPDAGSVADVFEGAVGRLDSLCGEVERAAPRWLGDLLLRDAVPIKETVKVAFVVEPCEGSGLPRLEGERLSAHRMVRARRVVRYLAERVLPPRERVGDVLELWCKGQRVEPKMTLASIRAHVWRDGGDVVFGYRRIGEE</sequence>
<evidence type="ECO:0000256" key="5">
    <source>
        <dbReference type="SAM" id="MobiDB-lite"/>
    </source>
</evidence>
<dbReference type="GO" id="GO:0043130">
    <property type="term" value="F:ubiquitin binding"/>
    <property type="evidence" value="ECO:0007669"/>
    <property type="project" value="TreeGrafter"/>
</dbReference>
<dbReference type="PRINTS" id="PR00320">
    <property type="entry name" value="GPROTEINBRPT"/>
</dbReference>
<feature type="repeat" description="WD" evidence="4">
    <location>
        <begin position="190"/>
        <end position="212"/>
    </location>
</feature>
<dbReference type="PROSITE" id="PS00678">
    <property type="entry name" value="WD_REPEATS_1"/>
    <property type="match status" value="3"/>
</dbReference>
<feature type="repeat" description="WD" evidence="4">
    <location>
        <begin position="76"/>
        <end position="107"/>
    </location>
</feature>